<name>A0A0E9UNT6_ANGAN</name>
<accession>A0A0E9UNT6</accession>
<organism evidence="1">
    <name type="scientific">Anguilla anguilla</name>
    <name type="common">European freshwater eel</name>
    <name type="synonym">Muraena anguilla</name>
    <dbReference type="NCBI Taxonomy" id="7936"/>
    <lineage>
        <taxon>Eukaryota</taxon>
        <taxon>Metazoa</taxon>
        <taxon>Chordata</taxon>
        <taxon>Craniata</taxon>
        <taxon>Vertebrata</taxon>
        <taxon>Euteleostomi</taxon>
        <taxon>Actinopterygii</taxon>
        <taxon>Neopterygii</taxon>
        <taxon>Teleostei</taxon>
        <taxon>Anguilliformes</taxon>
        <taxon>Anguillidae</taxon>
        <taxon>Anguilla</taxon>
    </lineage>
</organism>
<sequence>MLSEEFEWASVVFHFIFPLHILMPSSQTRNRTHLQ</sequence>
<proteinExistence type="predicted"/>
<reference evidence="1" key="2">
    <citation type="journal article" date="2015" name="Fish Shellfish Immunol.">
        <title>Early steps in the European eel (Anguilla anguilla)-Vibrio vulnificus interaction in the gills: Role of the RtxA13 toxin.</title>
        <authorList>
            <person name="Callol A."/>
            <person name="Pajuelo D."/>
            <person name="Ebbesson L."/>
            <person name="Teles M."/>
            <person name="MacKenzie S."/>
            <person name="Amaro C."/>
        </authorList>
    </citation>
    <scope>NUCLEOTIDE SEQUENCE</scope>
</reference>
<dbReference type="AlphaFoldDB" id="A0A0E9UNT6"/>
<evidence type="ECO:0000313" key="1">
    <source>
        <dbReference type="EMBL" id="JAH67421.1"/>
    </source>
</evidence>
<protein>
    <submittedName>
        <fullName evidence="1">Uncharacterized protein</fullName>
    </submittedName>
</protein>
<reference evidence="1" key="1">
    <citation type="submission" date="2014-11" db="EMBL/GenBank/DDBJ databases">
        <authorList>
            <person name="Amaro Gonzalez C."/>
        </authorList>
    </citation>
    <scope>NUCLEOTIDE SEQUENCE</scope>
</reference>
<dbReference type="EMBL" id="GBXM01041156">
    <property type="protein sequence ID" value="JAH67421.1"/>
    <property type="molecule type" value="Transcribed_RNA"/>
</dbReference>